<name>A0ABW9XAB7_9SPHN</name>
<organism evidence="2 3">
    <name type="scientific">Novosphingobium ovatum</name>
    <dbReference type="NCBI Taxonomy" id="1908523"/>
    <lineage>
        <taxon>Bacteria</taxon>
        <taxon>Pseudomonadati</taxon>
        <taxon>Pseudomonadota</taxon>
        <taxon>Alphaproteobacteria</taxon>
        <taxon>Sphingomonadales</taxon>
        <taxon>Sphingomonadaceae</taxon>
        <taxon>Novosphingobium</taxon>
    </lineage>
</organism>
<feature type="domain" description="PilZ" evidence="1">
    <location>
        <begin position="2"/>
        <end position="74"/>
    </location>
</feature>
<dbReference type="EMBL" id="JAAAPO010000001">
    <property type="protein sequence ID" value="NBC35476.1"/>
    <property type="molecule type" value="Genomic_DNA"/>
</dbReference>
<dbReference type="SUPFAM" id="SSF141371">
    <property type="entry name" value="PilZ domain-like"/>
    <property type="match status" value="1"/>
</dbReference>
<reference evidence="3" key="1">
    <citation type="submission" date="2020-01" db="EMBL/GenBank/DDBJ databases">
        <title>Sphingomonas sp. strain CSW-10.</title>
        <authorList>
            <person name="Chen W.-M."/>
        </authorList>
    </citation>
    <scope>NUCLEOTIDE SEQUENCE [LARGE SCALE GENOMIC DNA]</scope>
    <source>
        <strain evidence="3">FSY-8</strain>
    </source>
</reference>
<evidence type="ECO:0000313" key="2">
    <source>
        <dbReference type="EMBL" id="NBC35476.1"/>
    </source>
</evidence>
<dbReference type="InterPro" id="IPR009875">
    <property type="entry name" value="PilZ_domain"/>
</dbReference>
<protein>
    <submittedName>
        <fullName evidence="2">PilZ domain-containing protein</fullName>
    </submittedName>
</protein>
<dbReference type="Pfam" id="PF07238">
    <property type="entry name" value="PilZ"/>
    <property type="match status" value="1"/>
</dbReference>
<evidence type="ECO:0000313" key="3">
    <source>
        <dbReference type="Proteomes" id="UP000753724"/>
    </source>
</evidence>
<comment type="caution">
    <text evidence="2">The sequence shown here is derived from an EMBL/GenBank/DDBJ whole genome shotgun (WGS) entry which is preliminary data.</text>
</comment>
<dbReference type="Proteomes" id="UP000753724">
    <property type="component" value="Unassembled WGS sequence"/>
</dbReference>
<dbReference type="Gene3D" id="2.40.10.220">
    <property type="entry name" value="predicted glycosyltransferase like domains"/>
    <property type="match status" value="1"/>
</dbReference>
<sequence length="101" mass="10794">MPRLPVHLMARCRTAAGMRDAAVLTDISTQGCGLRLHSLHVTRGMRVLIRPDGLEAIPGVVRWIAGEQVGVEFDAPLYGPVVDFLARTYDAARAAGTGAPD</sequence>
<keyword evidence="3" id="KW-1185">Reference proteome</keyword>
<proteinExistence type="predicted"/>
<gene>
    <name evidence="2" type="ORF">GTZ99_02780</name>
</gene>
<accession>A0ABW9XAB7</accession>
<evidence type="ECO:0000259" key="1">
    <source>
        <dbReference type="Pfam" id="PF07238"/>
    </source>
</evidence>